<name>A0A3E2N8M6_9FIRM</name>
<reference evidence="1 2" key="1">
    <citation type="submission" date="2018-07" db="EMBL/GenBank/DDBJ databases">
        <title>New species, Clostridium PI-S10-A1B.</title>
        <authorList>
            <person name="Krishna G."/>
            <person name="Summeta K."/>
            <person name="Shikha S."/>
            <person name="Prabhu P.B."/>
            <person name="Suresh K."/>
        </authorList>
    </citation>
    <scope>NUCLEOTIDE SEQUENCE [LARGE SCALE GENOMIC DNA]</scope>
    <source>
        <strain evidence="1 2">PI-S10-A1B</strain>
    </source>
</reference>
<evidence type="ECO:0000313" key="2">
    <source>
        <dbReference type="Proteomes" id="UP000260680"/>
    </source>
</evidence>
<accession>A0A3E2N8M6</accession>
<dbReference type="EMBL" id="QOHO01000064">
    <property type="protein sequence ID" value="RFZ77346.1"/>
    <property type="molecule type" value="Genomic_DNA"/>
</dbReference>
<dbReference type="AlphaFoldDB" id="A0A3E2N8M6"/>
<organism evidence="1 2">
    <name type="scientific">Lacrimispora amygdalina</name>
    <dbReference type="NCBI Taxonomy" id="253257"/>
    <lineage>
        <taxon>Bacteria</taxon>
        <taxon>Bacillati</taxon>
        <taxon>Bacillota</taxon>
        <taxon>Clostridia</taxon>
        <taxon>Lachnospirales</taxon>
        <taxon>Lachnospiraceae</taxon>
        <taxon>Lacrimispora</taxon>
    </lineage>
</organism>
<comment type="caution">
    <text evidence="1">The sequence shown here is derived from an EMBL/GenBank/DDBJ whole genome shotgun (WGS) entry which is preliminary data.</text>
</comment>
<dbReference type="RefSeq" id="WP_117418615.1">
    <property type="nucleotide sequence ID" value="NZ_QOHO01000064.1"/>
</dbReference>
<protein>
    <submittedName>
        <fullName evidence="1">Uncharacterized protein</fullName>
    </submittedName>
</protein>
<evidence type="ECO:0000313" key="1">
    <source>
        <dbReference type="EMBL" id="RFZ77346.1"/>
    </source>
</evidence>
<proteinExistence type="predicted"/>
<sequence length="76" mass="8446">MPNVISIKRRKVVKISRGARGEGIIRIDSEAVDVLESFLQKANGELSVKELASNMIKYASNDTIIRIEEEDQDGEA</sequence>
<dbReference type="Proteomes" id="UP000260680">
    <property type="component" value="Unassembled WGS sequence"/>
</dbReference>
<gene>
    <name evidence="1" type="ORF">DS742_19350</name>
</gene>
<dbReference type="OrthoDB" id="9926731at2"/>